<feature type="transmembrane region" description="Helical" evidence="5">
    <location>
        <begin position="334"/>
        <end position="353"/>
    </location>
</feature>
<feature type="transmembrane region" description="Helical" evidence="5">
    <location>
        <begin position="117"/>
        <end position="138"/>
    </location>
</feature>
<keyword evidence="8" id="KW-1185">Reference proteome</keyword>
<keyword evidence="2 5" id="KW-0812">Transmembrane</keyword>
<accession>A0ABP8IWN4</accession>
<evidence type="ECO:0000259" key="6">
    <source>
        <dbReference type="PROSITE" id="PS50850"/>
    </source>
</evidence>
<dbReference type="PANTHER" id="PTHR23514">
    <property type="entry name" value="BYPASS OF STOP CODON PROTEIN 6"/>
    <property type="match status" value="1"/>
</dbReference>
<keyword evidence="3 5" id="KW-1133">Transmembrane helix</keyword>
<dbReference type="Proteomes" id="UP001500454">
    <property type="component" value="Unassembled WGS sequence"/>
</dbReference>
<evidence type="ECO:0000313" key="8">
    <source>
        <dbReference type="Proteomes" id="UP001500454"/>
    </source>
</evidence>
<comment type="subcellular location">
    <subcellularLocation>
        <location evidence="1">Membrane</location>
        <topology evidence="1">Multi-pass membrane protein</topology>
    </subcellularLocation>
</comment>
<feature type="transmembrane region" description="Helical" evidence="5">
    <location>
        <begin position="217"/>
        <end position="237"/>
    </location>
</feature>
<dbReference type="InterPro" id="IPR051788">
    <property type="entry name" value="MFS_Transporter"/>
</dbReference>
<feature type="transmembrane region" description="Helical" evidence="5">
    <location>
        <begin position="182"/>
        <end position="205"/>
    </location>
</feature>
<feature type="transmembrane region" description="Helical" evidence="5">
    <location>
        <begin position="273"/>
        <end position="294"/>
    </location>
</feature>
<evidence type="ECO:0000256" key="3">
    <source>
        <dbReference type="ARBA" id="ARBA00022989"/>
    </source>
</evidence>
<dbReference type="SUPFAM" id="SSF103473">
    <property type="entry name" value="MFS general substrate transporter"/>
    <property type="match status" value="1"/>
</dbReference>
<organism evidence="7 8">
    <name type="scientific">Hymenobacter koreensis</name>
    <dbReference type="NCBI Taxonomy" id="1084523"/>
    <lineage>
        <taxon>Bacteria</taxon>
        <taxon>Pseudomonadati</taxon>
        <taxon>Bacteroidota</taxon>
        <taxon>Cytophagia</taxon>
        <taxon>Cytophagales</taxon>
        <taxon>Hymenobacteraceae</taxon>
        <taxon>Hymenobacter</taxon>
    </lineage>
</organism>
<evidence type="ECO:0000256" key="2">
    <source>
        <dbReference type="ARBA" id="ARBA00022692"/>
    </source>
</evidence>
<protein>
    <submittedName>
        <fullName evidence="7">MFS transporter</fullName>
    </submittedName>
</protein>
<proteinExistence type="predicted"/>
<evidence type="ECO:0000256" key="4">
    <source>
        <dbReference type="ARBA" id="ARBA00023136"/>
    </source>
</evidence>
<gene>
    <name evidence="7" type="ORF">GCM10023186_12530</name>
</gene>
<dbReference type="InterPro" id="IPR011701">
    <property type="entry name" value="MFS"/>
</dbReference>
<feature type="domain" description="Major facilitator superfamily (MFS) profile" evidence="6">
    <location>
        <begin position="1"/>
        <end position="357"/>
    </location>
</feature>
<feature type="transmembrane region" description="Helical" evidence="5">
    <location>
        <begin position="249"/>
        <end position="267"/>
    </location>
</feature>
<evidence type="ECO:0000256" key="5">
    <source>
        <dbReference type="SAM" id="Phobius"/>
    </source>
</evidence>
<evidence type="ECO:0000313" key="7">
    <source>
        <dbReference type="EMBL" id="GAA4377444.1"/>
    </source>
</evidence>
<feature type="transmembrane region" description="Helical" evidence="5">
    <location>
        <begin position="27"/>
        <end position="47"/>
    </location>
</feature>
<name>A0ABP8IWN4_9BACT</name>
<sequence>MCFASWASRIPDISLKLGLSEGELGQLLLAVPVGSLLALPPAGWLVHRWGSRQVLLLAAGLYSVALPLLGLADRFWRLAPALALFGLASNLVNIAVNTQAIGVQAHHDRPIMGSFHGLWSLAGFLSGAFATLLISWHLSPLPHFLIIMTVGLAIIGVAHRYTLRHDEGREAGGLAWRRPDPYLLRIGLIAFCGMLCEGTMFDWAGVYFQRVVRPGPALVTSGYVACMGTMALGRFAADALTHRFGATRVLQLSSALISVGLLLAVALPYLLPALLGFGLVGFGIAAVVPLSYSAAGQAGSMAPGPALALVSSISFTGFLLGPPLIGFLAEASSLRVSLAFVALVGAGIGLLAARSRPRKAYLTVPQKLAG</sequence>
<keyword evidence="4 5" id="KW-0472">Membrane</keyword>
<feature type="transmembrane region" description="Helical" evidence="5">
    <location>
        <begin position="306"/>
        <end position="328"/>
    </location>
</feature>
<dbReference type="InterPro" id="IPR036259">
    <property type="entry name" value="MFS_trans_sf"/>
</dbReference>
<dbReference type="Gene3D" id="1.20.1250.20">
    <property type="entry name" value="MFS general substrate transporter like domains"/>
    <property type="match status" value="2"/>
</dbReference>
<comment type="caution">
    <text evidence="7">The sequence shown here is derived from an EMBL/GenBank/DDBJ whole genome shotgun (WGS) entry which is preliminary data.</text>
</comment>
<feature type="transmembrane region" description="Helical" evidence="5">
    <location>
        <begin position="144"/>
        <end position="161"/>
    </location>
</feature>
<dbReference type="PANTHER" id="PTHR23514:SF13">
    <property type="entry name" value="INNER MEMBRANE PROTEIN YBJJ"/>
    <property type="match status" value="1"/>
</dbReference>
<dbReference type="EMBL" id="BAABHA010000002">
    <property type="protein sequence ID" value="GAA4377444.1"/>
    <property type="molecule type" value="Genomic_DNA"/>
</dbReference>
<evidence type="ECO:0000256" key="1">
    <source>
        <dbReference type="ARBA" id="ARBA00004141"/>
    </source>
</evidence>
<dbReference type="CDD" id="cd17393">
    <property type="entry name" value="MFS_MosC_like"/>
    <property type="match status" value="1"/>
</dbReference>
<dbReference type="PROSITE" id="PS50850">
    <property type="entry name" value="MFS"/>
    <property type="match status" value="1"/>
</dbReference>
<feature type="transmembrane region" description="Helical" evidence="5">
    <location>
        <begin position="54"/>
        <end position="72"/>
    </location>
</feature>
<dbReference type="InterPro" id="IPR020846">
    <property type="entry name" value="MFS_dom"/>
</dbReference>
<reference evidence="8" key="1">
    <citation type="journal article" date="2019" name="Int. J. Syst. Evol. Microbiol.">
        <title>The Global Catalogue of Microorganisms (GCM) 10K type strain sequencing project: providing services to taxonomists for standard genome sequencing and annotation.</title>
        <authorList>
            <consortium name="The Broad Institute Genomics Platform"/>
            <consortium name="The Broad Institute Genome Sequencing Center for Infectious Disease"/>
            <person name="Wu L."/>
            <person name="Ma J."/>
        </authorList>
    </citation>
    <scope>NUCLEOTIDE SEQUENCE [LARGE SCALE GENOMIC DNA]</scope>
    <source>
        <strain evidence="8">JCM 17924</strain>
    </source>
</reference>
<dbReference type="Pfam" id="PF07690">
    <property type="entry name" value="MFS_1"/>
    <property type="match status" value="1"/>
</dbReference>
<feature type="transmembrane region" description="Helical" evidence="5">
    <location>
        <begin position="78"/>
        <end position="96"/>
    </location>
</feature>